<feature type="transmembrane region" description="Helical" evidence="7">
    <location>
        <begin position="210"/>
        <end position="227"/>
    </location>
</feature>
<dbReference type="GO" id="GO:0005886">
    <property type="term" value="C:plasma membrane"/>
    <property type="evidence" value="ECO:0007669"/>
    <property type="project" value="UniProtKB-SubCell"/>
</dbReference>
<dbReference type="Pfam" id="PF03773">
    <property type="entry name" value="ArsP_1"/>
    <property type="match status" value="1"/>
</dbReference>
<dbReference type="EMBL" id="FNIN01000001">
    <property type="protein sequence ID" value="SDN32624.1"/>
    <property type="molecule type" value="Genomic_DNA"/>
</dbReference>
<evidence type="ECO:0000256" key="4">
    <source>
        <dbReference type="ARBA" id="ARBA00022692"/>
    </source>
</evidence>
<dbReference type="SUPFAM" id="SSF55008">
    <property type="entry name" value="HMA, heavy metal-associated domain"/>
    <property type="match status" value="1"/>
</dbReference>
<reference evidence="9 10" key="1">
    <citation type="submission" date="2016-10" db="EMBL/GenBank/DDBJ databases">
        <authorList>
            <person name="de Groot N.N."/>
        </authorList>
    </citation>
    <scope>NUCLEOTIDE SEQUENCE [LARGE SCALE GENOMIC DNA]</scope>
    <source>
        <strain evidence="9 10">DSM 15269</strain>
    </source>
</reference>
<dbReference type="STRING" id="206665.SAMN04488516_101406"/>
<keyword evidence="3" id="KW-1003">Cell membrane</keyword>
<feature type="transmembrane region" description="Helical" evidence="7">
    <location>
        <begin position="314"/>
        <end position="333"/>
    </location>
</feature>
<feature type="transmembrane region" description="Helical" evidence="7">
    <location>
        <begin position="91"/>
        <end position="112"/>
    </location>
</feature>
<dbReference type="InterPro" id="IPR052923">
    <property type="entry name" value="UPF0718"/>
</dbReference>
<feature type="transmembrane region" description="Helical" evidence="7">
    <location>
        <begin position="276"/>
        <end position="294"/>
    </location>
</feature>
<feature type="transmembrane region" description="Helical" evidence="7">
    <location>
        <begin position="233"/>
        <end position="255"/>
    </location>
</feature>
<feature type="domain" description="HMA" evidence="8">
    <location>
        <begin position="352"/>
        <end position="416"/>
    </location>
</feature>
<keyword evidence="6 7" id="KW-0472">Membrane</keyword>
<feature type="transmembrane region" description="Helical" evidence="7">
    <location>
        <begin position="119"/>
        <end position="138"/>
    </location>
</feature>
<dbReference type="PROSITE" id="PS50846">
    <property type="entry name" value="HMA_2"/>
    <property type="match status" value="1"/>
</dbReference>
<evidence type="ECO:0000256" key="6">
    <source>
        <dbReference type="ARBA" id="ARBA00023136"/>
    </source>
</evidence>
<dbReference type="PANTHER" id="PTHR34184">
    <property type="entry name" value="UPF0718 PROTEIN YCGR"/>
    <property type="match status" value="1"/>
</dbReference>
<dbReference type="Gene3D" id="3.30.70.100">
    <property type="match status" value="1"/>
</dbReference>
<dbReference type="InterPro" id="IPR005524">
    <property type="entry name" value="DUF318"/>
</dbReference>
<comment type="subcellular location">
    <subcellularLocation>
        <location evidence="1">Cell membrane</location>
        <topology evidence="1">Multi-pass membrane protein</topology>
    </subcellularLocation>
</comment>
<evidence type="ECO:0000256" key="2">
    <source>
        <dbReference type="ARBA" id="ARBA00006386"/>
    </source>
</evidence>
<dbReference type="RefSeq" id="WP_092062597.1">
    <property type="nucleotide sequence ID" value="NZ_FNIN01000001.1"/>
</dbReference>
<evidence type="ECO:0000259" key="8">
    <source>
        <dbReference type="PROSITE" id="PS50846"/>
    </source>
</evidence>
<keyword evidence="10" id="KW-1185">Reference proteome</keyword>
<dbReference type="GO" id="GO:0046872">
    <property type="term" value="F:metal ion binding"/>
    <property type="evidence" value="ECO:0007669"/>
    <property type="project" value="InterPro"/>
</dbReference>
<proteinExistence type="inferred from homology"/>
<name>A0A1H0AGW4_9BACT</name>
<dbReference type="OrthoDB" id="9770315at2"/>
<evidence type="ECO:0000313" key="9">
    <source>
        <dbReference type="EMBL" id="SDN32624.1"/>
    </source>
</evidence>
<gene>
    <name evidence="9" type="ORF">SAMN04488516_101406</name>
</gene>
<keyword evidence="5 7" id="KW-1133">Transmembrane helix</keyword>
<evidence type="ECO:0000256" key="5">
    <source>
        <dbReference type="ARBA" id="ARBA00022989"/>
    </source>
</evidence>
<organism evidence="9 10">
    <name type="scientific">Desulfonauticus submarinus</name>
    <dbReference type="NCBI Taxonomy" id="206665"/>
    <lineage>
        <taxon>Bacteria</taxon>
        <taxon>Pseudomonadati</taxon>
        <taxon>Thermodesulfobacteriota</taxon>
        <taxon>Desulfovibrionia</taxon>
        <taxon>Desulfovibrionales</taxon>
        <taxon>Desulfonauticaceae</taxon>
        <taxon>Desulfonauticus</taxon>
    </lineage>
</organism>
<keyword evidence="4 7" id="KW-0812">Transmembrane</keyword>
<protein>
    <recommendedName>
        <fullName evidence="8">HMA domain-containing protein</fullName>
    </recommendedName>
</protein>
<dbReference type="Pfam" id="PF00403">
    <property type="entry name" value="HMA"/>
    <property type="match status" value="1"/>
</dbReference>
<dbReference type="PANTHER" id="PTHR34184:SF4">
    <property type="entry name" value="UPF0718 PROTEIN YCGR"/>
    <property type="match status" value="1"/>
</dbReference>
<dbReference type="AlphaFoldDB" id="A0A1H0AGW4"/>
<evidence type="ECO:0000313" key="10">
    <source>
        <dbReference type="Proteomes" id="UP000199602"/>
    </source>
</evidence>
<sequence length="419" mass="45469">MFDPIIWKTLSQNLWITTTALSLWLFVGLLMAGLLHILVPDNFIIKHLGHEKGILSVIKAVLLGVPMPLCSCGVIPAALGIKKQGAGDGAAIGFLISTPQTGIDSIMVSASLLGLPFAIFKVISAFFIGIIGGIWAFIASSSTPSSLLIPISTNSITSEQKKEKLQELFNFAINDLLKSIWKWLVVGLIISALISTFLPKNFFYAYLSNNIFLSMLIVLIISLPMYVCSTASVPIAASLVAAGMPPGAALVFLMAGPATNVATLGAVYKSFGVKKLFIYLSSIISGSLLAGILFNSVIPVEKIQDVILNNHTPSIIEVISAIILIAFILKFIFEDLQKYIKKINKKNKDNLEELELRLSGLKCKMCAEKLKGNLIKLKFINDVSISEDLKKLIVKGKTLNIETIKKTIDKAGYNVLDKD</sequence>
<feature type="transmembrane region" description="Helical" evidence="7">
    <location>
        <begin position="60"/>
        <end position="79"/>
    </location>
</feature>
<dbReference type="Proteomes" id="UP000199602">
    <property type="component" value="Unassembled WGS sequence"/>
</dbReference>
<dbReference type="InterPro" id="IPR006121">
    <property type="entry name" value="HMA_dom"/>
</dbReference>
<comment type="similarity">
    <text evidence="2">Belongs to the UPF0718 family.</text>
</comment>
<accession>A0A1H0AGW4</accession>
<feature type="transmembrane region" description="Helical" evidence="7">
    <location>
        <begin position="20"/>
        <end position="39"/>
    </location>
</feature>
<dbReference type="InterPro" id="IPR036163">
    <property type="entry name" value="HMA_dom_sf"/>
</dbReference>
<evidence type="ECO:0000256" key="1">
    <source>
        <dbReference type="ARBA" id="ARBA00004651"/>
    </source>
</evidence>
<evidence type="ECO:0000256" key="3">
    <source>
        <dbReference type="ARBA" id="ARBA00022475"/>
    </source>
</evidence>
<feature type="transmembrane region" description="Helical" evidence="7">
    <location>
        <begin position="180"/>
        <end position="198"/>
    </location>
</feature>
<evidence type="ECO:0000256" key="7">
    <source>
        <dbReference type="SAM" id="Phobius"/>
    </source>
</evidence>